<dbReference type="Pfam" id="PF18199">
    <property type="entry name" value="Dynein_C"/>
    <property type="match status" value="1"/>
</dbReference>
<dbReference type="Gene3D" id="1.20.1270.280">
    <property type="match status" value="1"/>
</dbReference>
<dbReference type="Pfam" id="PF13843">
    <property type="entry name" value="DDE_Tnp_1_7"/>
    <property type="match status" value="1"/>
</dbReference>
<dbReference type="AlphaFoldDB" id="A0A8S3TUG7"/>
<feature type="domain" description="PiggyBac transposable element-derived protein" evidence="2">
    <location>
        <begin position="96"/>
        <end position="292"/>
    </location>
</feature>
<protein>
    <submittedName>
        <fullName evidence="4">DNAH</fullName>
    </submittedName>
</protein>
<dbReference type="OrthoDB" id="10251809at2759"/>
<feature type="region of interest" description="Disordered" evidence="1">
    <location>
        <begin position="27"/>
        <end position="58"/>
    </location>
</feature>
<dbReference type="Gene3D" id="3.10.490.20">
    <property type="match status" value="1"/>
</dbReference>
<feature type="domain" description="Dynein heavy chain C-terminal" evidence="3">
    <location>
        <begin position="304"/>
        <end position="477"/>
    </location>
</feature>
<evidence type="ECO:0000259" key="2">
    <source>
        <dbReference type="Pfam" id="PF13843"/>
    </source>
</evidence>
<accession>A0A8S3TUG7</accession>
<dbReference type="EMBL" id="CAJPWZ010002279">
    <property type="protein sequence ID" value="CAG2234949.1"/>
    <property type="molecule type" value="Genomic_DNA"/>
</dbReference>
<proteinExistence type="predicted"/>
<evidence type="ECO:0000313" key="4">
    <source>
        <dbReference type="EMBL" id="CAG2234949.1"/>
    </source>
</evidence>
<gene>
    <name evidence="4" type="ORF">MEDL_47550</name>
</gene>
<sequence>MSSDSESDEFEGFSRAELDEAEARFQQQLLLQGIGDDSDGLESDEESDTDVPGPAGDAGNIDGWHDDFLYYERGLPHLFSPTGRTGPTRIMPQDKTPLDFFRLFFNHVLLEMLIQQTDSYAKLQKENKPDENKMAWVRPTIQEMKAFFGLCFEMGIDRKPSTRMYWSTDSFLQSPLHAKTMSRDPFTQIMRYLHFSDSTQQPLPGDPNYDPLYKVNPLLIHFNTAFQQEYTPNRNITVDETMIPFKGRVQFKQYMPQKPHKWGVKAWVLADSQNSYIQYVDIYPGKNATPRHISSTKPLEKDFWQSSTLGFWFTELLERNEQFNYWVFTGRPDVFWMTGFFNPQGFLTAMRQEVTRAHKGWALDSVTLHNDVIKAFKEEITCAPPEGVYVYGLCLDGAGWDRRNCRLCESPAKVLFTPIPVVHMFAINSTAPKDPRLYQCPVYKKPNRTDLTYITFIVLKTTQSPDHWILRGVAALCDIK</sequence>
<dbReference type="PANTHER" id="PTHR46599:SF3">
    <property type="entry name" value="PIGGYBAC TRANSPOSABLE ELEMENT-DERIVED PROTEIN 4"/>
    <property type="match status" value="1"/>
</dbReference>
<organism evidence="4 5">
    <name type="scientific">Mytilus edulis</name>
    <name type="common">Blue mussel</name>
    <dbReference type="NCBI Taxonomy" id="6550"/>
    <lineage>
        <taxon>Eukaryota</taxon>
        <taxon>Metazoa</taxon>
        <taxon>Spiralia</taxon>
        <taxon>Lophotrochozoa</taxon>
        <taxon>Mollusca</taxon>
        <taxon>Bivalvia</taxon>
        <taxon>Autobranchia</taxon>
        <taxon>Pteriomorphia</taxon>
        <taxon>Mytilida</taxon>
        <taxon>Mytiloidea</taxon>
        <taxon>Mytilidae</taxon>
        <taxon>Mytilinae</taxon>
        <taxon>Mytilus</taxon>
    </lineage>
</organism>
<comment type="caution">
    <text evidence="4">The sequence shown here is derived from an EMBL/GenBank/DDBJ whole genome shotgun (WGS) entry which is preliminary data.</text>
</comment>
<dbReference type="InterPro" id="IPR043160">
    <property type="entry name" value="Dynein_C_barrel"/>
</dbReference>
<dbReference type="InterPro" id="IPR029526">
    <property type="entry name" value="PGBD"/>
</dbReference>
<dbReference type="InterPro" id="IPR041228">
    <property type="entry name" value="Dynein_C"/>
</dbReference>
<dbReference type="FunFam" id="3.10.490.20:FF:000003">
    <property type="entry name" value="Dynein heavy chain 5, axonemal"/>
    <property type="match status" value="1"/>
</dbReference>
<reference evidence="4" key="1">
    <citation type="submission" date="2021-03" db="EMBL/GenBank/DDBJ databases">
        <authorList>
            <person name="Bekaert M."/>
        </authorList>
    </citation>
    <scope>NUCLEOTIDE SEQUENCE</scope>
</reference>
<evidence type="ECO:0000256" key="1">
    <source>
        <dbReference type="SAM" id="MobiDB-lite"/>
    </source>
</evidence>
<evidence type="ECO:0000313" key="5">
    <source>
        <dbReference type="Proteomes" id="UP000683360"/>
    </source>
</evidence>
<name>A0A8S3TUG7_MYTED</name>
<dbReference type="PANTHER" id="PTHR46599">
    <property type="entry name" value="PIGGYBAC TRANSPOSABLE ELEMENT-DERIVED PROTEIN 4"/>
    <property type="match status" value="1"/>
</dbReference>
<feature type="compositionally biased region" description="Acidic residues" evidence="1">
    <location>
        <begin position="36"/>
        <end position="49"/>
    </location>
</feature>
<evidence type="ECO:0000259" key="3">
    <source>
        <dbReference type="Pfam" id="PF18199"/>
    </source>
</evidence>
<keyword evidence="5" id="KW-1185">Reference proteome</keyword>
<dbReference type="Proteomes" id="UP000683360">
    <property type="component" value="Unassembled WGS sequence"/>
</dbReference>